<gene>
    <name evidence="1" type="ORF">Tci_652101</name>
</gene>
<comment type="caution">
    <text evidence="1">The sequence shown here is derived from an EMBL/GenBank/DDBJ whole genome shotgun (WGS) entry which is preliminary data.</text>
</comment>
<dbReference type="AlphaFoldDB" id="A0A699K851"/>
<name>A0A699K851_TANCI</name>
<evidence type="ECO:0000313" key="1">
    <source>
        <dbReference type="EMBL" id="GFA80129.1"/>
    </source>
</evidence>
<proteinExistence type="predicted"/>
<sequence length="182" mass="20702">MCLPKSFNIDNNTSALVCTKITKNLKASSAIFSTMASLFFWQWKLSSLAVETSSDSGNSITGSGNAFYSQQCRDCNDRSSFQDRPTPCWPQGEDIKRGIKDYFSKRYPCRLNKYKQEMLTNKGGLEAADKIRRERPENVTLDNWNKLVDSYIDPKRAHRAEVNSRNRLDNKIVSLQGSRSLA</sequence>
<protein>
    <submittedName>
        <fullName evidence="1">Uncharacterized protein</fullName>
    </submittedName>
</protein>
<dbReference type="EMBL" id="BKCJ010490572">
    <property type="protein sequence ID" value="GFA80129.1"/>
    <property type="molecule type" value="Genomic_DNA"/>
</dbReference>
<organism evidence="1">
    <name type="scientific">Tanacetum cinerariifolium</name>
    <name type="common">Dalmatian daisy</name>
    <name type="synonym">Chrysanthemum cinerariifolium</name>
    <dbReference type="NCBI Taxonomy" id="118510"/>
    <lineage>
        <taxon>Eukaryota</taxon>
        <taxon>Viridiplantae</taxon>
        <taxon>Streptophyta</taxon>
        <taxon>Embryophyta</taxon>
        <taxon>Tracheophyta</taxon>
        <taxon>Spermatophyta</taxon>
        <taxon>Magnoliopsida</taxon>
        <taxon>eudicotyledons</taxon>
        <taxon>Gunneridae</taxon>
        <taxon>Pentapetalae</taxon>
        <taxon>asterids</taxon>
        <taxon>campanulids</taxon>
        <taxon>Asterales</taxon>
        <taxon>Asteraceae</taxon>
        <taxon>Asteroideae</taxon>
        <taxon>Anthemideae</taxon>
        <taxon>Anthemidinae</taxon>
        <taxon>Tanacetum</taxon>
    </lineage>
</organism>
<accession>A0A699K851</accession>
<reference evidence="1" key="1">
    <citation type="journal article" date="2019" name="Sci. Rep.">
        <title>Draft genome of Tanacetum cinerariifolium, the natural source of mosquito coil.</title>
        <authorList>
            <person name="Yamashiro T."/>
            <person name="Shiraishi A."/>
            <person name="Satake H."/>
            <person name="Nakayama K."/>
        </authorList>
    </citation>
    <scope>NUCLEOTIDE SEQUENCE</scope>
</reference>